<reference evidence="5" key="1">
    <citation type="journal article" date="2023" name="DNA Res.">
        <title>Chromosome-level genome assembly of Phrynocephalus forsythii using third-generation DNA sequencing and Hi-C analysis.</title>
        <authorList>
            <person name="Qi Y."/>
            <person name="Zhao W."/>
            <person name="Zhao Y."/>
            <person name="Niu C."/>
            <person name="Cao S."/>
            <person name="Zhang Y."/>
        </authorList>
    </citation>
    <scope>NUCLEOTIDE SEQUENCE</scope>
    <source>
        <tissue evidence="5">Muscle</tissue>
    </source>
</reference>
<accession>A0A9Q0XQT4</accession>
<dbReference type="InterPro" id="IPR029627">
    <property type="entry name" value="CCSER"/>
</dbReference>
<keyword evidence="2 3" id="KW-0175">Coiled coil</keyword>
<feature type="region of interest" description="Disordered" evidence="4">
    <location>
        <begin position="783"/>
        <end position="835"/>
    </location>
</feature>
<evidence type="ECO:0000256" key="2">
    <source>
        <dbReference type="ARBA" id="ARBA00023054"/>
    </source>
</evidence>
<feature type="compositionally biased region" description="Polar residues" evidence="4">
    <location>
        <begin position="176"/>
        <end position="206"/>
    </location>
</feature>
<evidence type="ECO:0008006" key="7">
    <source>
        <dbReference type="Google" id="ProtNLM"/>
    </source>
</evidence>
<sequence>MEDKNHIRTSLVSRLPKYGTKPAGNLLQTVPNGTALNLSGNTQSIDKNFSKYNGTTTMSSFSFNWRKSSKCRLGDQISSESSSCHNSNERLTDSEKCPQSEGAVGKDIIRVGSNSAFSKITKQSNMFVPPTEELNQKCLPGLPSSTKFTKSNLLGRTSYSGLSAPKSHLNGICGSRPTTGLQRSRGNATATRSSSGENLAKSTDSIKSSEKMVRSQSFSHSIQSSLLPPASLTRSYSFNRAVDLTRPYQNQHLSMRTSQRSNLLPRSARQMDVPNGNEPLRYGFPRTYAALPPSGLKKHTLSNGSGDASSLRFRTGRPSLLKPSSQQFCRKIPVDRSTDKETENCLVEDCLSTNINGGSHGIDARGSERIEDGQTVHDIVERACKICIDGDVDEISISSLSSSEKNDLSEDFSDDFIDLEDPKRAIKIQEEEVSIQDPEHEKGILLNQLPSLKESEKSNCNADEWLDIHMPVAEDNSESAKHPAQSNVISSDMDYRAGSSFELSPSDSSDGTYMWDEEGLEPIGNVHPCGSYESSEMNSIDILNNLDSCDLEDDDLMLDVDLPEDTPCDNVDCENMNHYDRTDRNIRQQKEGLWKRAPQRWTQDHYHLGHTDPCAHTRNDLNRSCNYVDSPPLGHIEGFGVSSLYPPLRTLPANTVMLDEMTLRHMVQDCTAVKTQLLKMKRILHQNDENVSLHNITLSLPSSPELQDPEPIFKNEDLLNEITQLKEVLKKKDETIKVLEHRLSVRCSCKKDSEKSEVAVCRFADKYTQTSWRKNAGGYSAPSFSPWQGSFQGIPRTVPPQRRQTSSTTAFQPPSPFHRHHPGKTNKNVTHRGPQ</sequence>
<dbReference type="GO" id="GO:0008017">
    <property type="term" value="F:microtubule binding"/>
    <property type="evidence" value="ECO:0007669"/>
    <property type="project" value="TreeGrafter"/>
</dbReference>
<name>A0A9Q0XQT4_9SAUR</name>
<dbReference type="GO" id="GO:0001578">
    <property type="term" value="P:microtubule bundle formation"/>
    <property type="evidence" value="ECO:0007669"/>
    <property type="project" value="TreeGrafter"/>
</dbReference>
<dbReference type="OrthoDB" id="9948757at2759"/>
<feature type="compositionally biased region" description="Polar residues" evidence="4">
    <location>
        <begin position="802"/>
        <end position="812"/>
    </location>
</feature>
<feature type="compositionally biased region" description="Basic and acidic residues" evidence="4">
    <location>
        <begin position="87"/>
        <end position="98"/>
    </location>
</feature>
<evidence type="ECO:0000256" key="1">
    <source>
        <dbReference type="ARBA" id="ARBA00010949"/>
    </source>
</evidence>
<evidence type="ECO:0000256" key="3">
    <source>
        <dbReference type="SAM" id="Coils"/>
    </source>
</evidence>
<dbReference type="PANTHER" id="PTHR22461">
    <property type="entry name" value="SERINE-RICH COILED-COIL DOMAIN-CONTAINING PROTEIN 2-RELATED"/>
    <property type="match status" value="1"/>
</dbReference>
<evidence type="ECO:0000313" key="6">
    <source>
        <dbReference type="Proteomes" id="UP001142489"/>
    </source>
</evidence>
<comment type="similarity">
    <text evidence="1">Belongs to the CCSER family.</text>
</comment>
<evidence type="ECO:0000256" key="4">
    <source>
        <dbReference type="SAM" id="MobiDB-lite"/>
    </source>
</evidence>
<organism evidence="5 6">
    <name type="scientific">Phrynocephalus forsythii</name>
    <dbReference type="NCBI Taxonomy" id="171643"/>
    <lineage>
        <taxon>Eukaryota</taxon>
        <taxon>Metazoa</taxon>
        <taxon>Chordata</taxon>
        <taxon>Craniata</taxon>
        <taxon>Vertebrata</taxon>
        <taxon>Euteleostomi</taxon>
        <taxon>Lepidosauria</taxon>
        <taxon>Squamata</taxon>
        <taxon>Bifurcata</taxon>
        <taxon>Unidentata</taxon>
        <taxon>Episquamata</taxon>
        <taxon>Toxicofera</taxon>
        <taxon>Iguania</taxon>
        <taxon>Acrodonta</taxon>
        <taxon>Agamidae</taxon>
        <taxon>Agaminae</taxon>
        <taxon>Phrynocephalus</taxon>
    </lineage>
</organism>
<keyword evidence="6" id="KW-1185">Reference proteome</keyword>
<protein>
    <recommendedName>
        <fullName evidence="7">Serine-rich coiled-coil domain-containing protein 2</fullName>
    </recommendedName>
</protein>
<dbReference type="EMBL" id="JAPFRF010000008">
    <property type="protein sequence ID" value="KAJ7324318.1"/>
    <property type="molecule type" value="Genomic_DNA"/>
</dbReference>
<feature type="region of interest" description="Disordered" evidence="4">
    <location>
        <begin position="77"/>
        <end position="100"/>
    </location>
</feature>
<comment type="caution">
    <text evidence="5">The sequence shown here is derived from an EMBL/GenBank/DDBJ whole genome shotgun (WGS) entry which is preliminary data.</text>
</comment>
<gene>
    <name evidence="5" type="ORF">JRQ81_017338</name>
</gene>
<feature type="coiled-coil region" evidence="3">
    <location>
        <begin position="715"/>
        <end position="742"/>
    </location>
</feature>
<evidence type="ECO:0000313" key="5">
    <source>
        <dbReference type="EMBL" id="KAJ7324318.1"/>
    </source>
</evidence>
<dbReference type="AlphaFoldDB" id="A0A9Q0XQT4"/>
<dbReference type="GO" id="GO:0015630">
    <property type="term" value="C:microtubule cytoskeleton"/>
    <property type="evidence" value="ECO:0007669"/>
    <property type="project" value="TreeGrafter"/>
</dbReference>
<feature type="region of interest" description="Disordered" evidence="4">
    <location>
        <begin position="170"/>
        <end position="212"/>
    </location>
</feature>
<dbReference type="PANTHER" id="PTHR22461:SF2">
    <property type="entry name" value="SERINE-RICH COILED-COIL DOMAIN-CONTAINING PROTEIN 2"/>
    <property type="match status" value="1"/>
</dbReference>
<proteinExistence type="inferred from homology"/>
<dbReference type="Proteomes" id="UP001142489">
    <property type="component" value="Unassembled WGS sequence"/>
</dbReference>